<evidence type="ECO:0000313" key="2">
    <source>
        <dbReference type="Proteomes" id="UP000663865"/>
    </source>
</evidence>
<organism evidence="1 2">
    <name type="scientific">Rotaria socialis</name>
    <dbReference type="NCBI Taxonomy" id="392032"/>
    <lineage>
        <taxon>Eukaryota</taxon>
        <taxon>Metazoa</taxon>
        <taxon>Spiralia</taxon>
        <taxon>Gnathifera</taxon>
        <taxon>Rotifera</taxon>
        <taxon>Eurotatoria</taxon>
        <taxon>Bdelloidea</taxon>
        <taxon>Philodinida</taxon>
        <taxon>Philodinidae</taxon>
        <taxon>Rotaria</taxon>
    </lineage>
</organism>
<reference evidence="1" key="1">
    <citation type="submission" date="2021-02" db="EMBL/GenBank/DDBJ databases">
        <authorList>
            <person name="Nowell W R."/>
        </authorList>
    </citation>
    <scope>NUCLEOTIDE SEQUENCE</scope>
</reference>
<sequence length="123" mass="13973">MDGAPSLKAEQKELAIDFGQYSWPFQIVFLVHLPPFFNQPATYPHIRSNLTENLHFKVFPMVGILQNVQCPNSTISENRNRKAIAFKGTLNKANYSPGETAILKAEIENPKRILIQQVNISMF</sequence>
<protein>
    <submittedName>
        <fullName evidence="1">Uncharacterized protein</fullName>
    </submittedName>
</protein>
<comment type="caution">
    <text evidence="1">The sequence shown here is derived from an EMBL/GenBank/DDBJ whole genome shotgun (WGS) entry which is preliminary data.</text>
</comment>
<dbReference type="EMBL" id="CAJNYV010003746">
    <property type="protein sequence ID" value="CAF3607951.1"/>
    <property type="molecule type" value="Genomic_DNA"/>
</dbReference>
<gene>
    <name evidence="1" type="ORF">KIK155_LOCUS21275</name>
</gene>
<accession>A0A818NP72</accession>
<proteinExistence type="predicted"/>
<name>A0A818NP72_9BILA</name>
<dbReference type="Proteomes" id="UP000663865">
    <property type="component" value="Unassembled WGS sequence"/>
</dbReference>
<evidence type="ECO:0000313" key="1">
    <source>
        <dbReference type="EMBL" id="CAF3607951.1"/>
    </source>
</evidence>
<dbReference type="AlphaFoldDB" id="A0A818NP72"/>